<evidence type="ECO:0000256" key="7">
    <source>
        <dbReference type="ARBA" id="ARBA00023136"/>
    </source>
</evidence>
<keyword evidence="5 8" id="KW-0812">Transmembrane</keyword>
<keyword evidence="6 8" id="KW-1133">Transmembrane helix</keyword>
<evidence type="ECO:0000256" key="8">
    <source>
        <dbReference type="SAM" id="Phobius"/>
    </source>
</evidence>
<feature type="transmembrane region" description="Helical" evidence="8">
    <location>
        <begin position="248"/>
        <end position="265"/>
    </location>
</feature>
<dbReference type="Pfam" id="PF00892">
    <property type="entry name" value="EamA"/>
    <property type="match status" value="1"/>
</dbReference>
<dbReference type="PANTHER" id="PTHR22911:SF137">
    <property type="entry name" value="SOLUTE CARRIER FAMILY 35 MEMBER G2-RELATED"/>
    <property type="match status" value="1"/>
</dbReference>
<comment type="subcellular location">
    <subcellularLocation>
        <location evidence="1">Cell membrane</location>
        <topology evidence="1">Multi-pass membrane protein</topology>
    </subcellularLocation>
</comment>
<comment type="caution">
    <text evidence="10">The sequence shown here is derived from an EMBL/GenBank/DDBJ whole genome shotgun (WGS) entry which is preliminary data.</text>
</comment>
<evidence type="ECO:0000256" key="3">
    <source>
        <dbReference type="ARBA" id="ARBA00022448"/>
    </source>
</evidence>
<evidence type="ECO:0000256" key="2">
    <source>
        <dbReference type="ARBA" id="ARBA00007362"/>
    </source>
</evidence>
<feature type="domain" description="EamA" evidence="9">
    <location>
        <begin position="12"/>
        <end position="146"/>
    </location>
</feature>
<dbReference type="InterPro" id="IPR037185">
    <property type="entry name" value="EmrE-like"/>
</dbReference>
<feature type="transmembrane region" description="Helical" evidence="8">
    <location>
        <begin position="108"/>
        <end position="125"/>
    </location>
</feature>
<dbReference type="NCBIfam" id="TIGR00688">
    <property type="entry name" value="rarD"/>
    <property type="match status" value="1"/>
</dbReference>
<feature type="transmembrane region" description="Helical" evidence="8">
    <location>
        <begin position="43"/>
        <end position="65"/>
    </location>
</feature>
<keyword evidence="7 8" id="KW-0472">Membrane</keyword>
<keyword evidence="3" id="KW-0813">Transport</keyword>
<dbReference type="Proteomes" id="UP001205843">
    <property type="component" value="Unassembled WGS sequence"/>
</dbReference>
<comment type="similarity">
    <text evidence="2">Belongs to the EamA transporter family.</text>
</comment>
<dbReference type="AlphaFoldDB" id="A0AAE3G5W7"/>
<proteinExistence type="inferred from homology"/>
<sequence>MSDSNDAGVRLSGLAFALSAYVVWGLFPLYFKMLDHVAPLEVLAYRIVWTVPLVALVLFLRTQWAPVRDALRDPAQLMLLGTSAVLIAVNWGVYIWAVTNDRVLEASLGYFMTPLVSVALGIVLFSERLRPLQWLAIGLAAAGVLQLLVREGVLPWVGLAVAFSFGLYGGLRKRAAVESAAGLFIETLLLMPLALLWITWLVATQSGSFMVVDLQTDMLLIGAGVATAVPLIFYVAAARRLRLSTLGVLFYLTPTIQFGLGTWLYGEPLTAARLATFVLIWIGLAIHFGEGRFHERRVRRAAGLEASP</sequence>
<organism evidence="10 11">
    <name type="scientific">Natronocella acetinitrilica</name>
    <dbReference type="NCBI Taxonomy" id="414046"/>
    <lineage>
        <taxon>Bacteria</taxon>
        <taxon>Pseudomonadati</taxon>
        <taxon>Pseudomonadota</taxon>
        <taxon>Gammaproteobacteria</taxon>
        <taxon>Chromatiales</taxon>
        <taxon>Ectothiorhodospiraceae</taxon>
        <taxon>Natronocella</taxon>
    </lineage>
</organism>
<evidence type="ECO:0000256" key="1">
    <source>
        <dbReference type="ARBA" id="ARBA00004651"/>
    </source>
</evidence>
<evidence type="ECO:0000313" key="11">
    <source>
        <dbReference type="Proteomes" id="UP001205843"/>
    </source>
</evidence>
<evidence type="ECO:0000256" key="4">
    <source>
        <dbReference type="ARBA" id="ARBA00022475"/>
    </source>
</evidence>
<feature type="transmembrane region" description="Helical" evidence="8">
    <location>
        <begin position="183"/>
        <end position="203"/>
    </location>
</feature>
<dbReference type="GO" id="GO:0005886">
    <property type="term" value="C:plasma membrane"/>
    <property type="evidence" value="ECO:0007669"/>
    <property type="project" value="UniProtKB-SubCell"/>
</dbReference>
<keyword evidence="4" id="KW-1003">Cell membrane</keyword>
<dbReference type="SUPFAM" id="SSF103481">
    <property type="entry name" value="Multidrug resistance efflux transporter EmrE"/>
    <property type="match status" value="2"/>
</dbReference>
<feature type="transmembrane region" description="Helical" evidence="8">
    <location>
        <begin position="12"/>
        <end position="31"/>
    </location>
</feature>
<name>A0AAE3G5W7_9GAMM</name>
<gene>
    <name evidence="10" type="ORF">J2T57_003132</name>
</gene>
<evidence type="ECO:0000313" key="10">
    <source>
        <dbReference type="EMBL" id="MCP1675977.1"/>
    </source>
</evidence>
<evidence type="ECO:0000256" key="5">
    <source>
        <dbReference type="ARBA" id="ARBA00022692"/>
    </source>
</evidence>
<dbReference type="PANTHER" id="PTHR22911">
    <property type="entry name" value="ACYL-MALONYL CONDENSING ENZYME-RELATED"/>
    <property type="match status" value="1"/>
</dbReference>
<dbReference type="RefSeq" id="WP_253480383.1">
    <property type="nucleotide sequence ID" value="NZ_JALJXV010000007.1"/>
</dbReference>
<dbReference type="EMBL" id="JALJXV010000007">
    <property type="protein sequence ID" value="MCP1675977.1"/>
    <property type="molecule type" value="Genomic_DNA"/>
</dbReference>
<feature type="transmembrane region" description="Helical" evidence="8">
    <location>
        <begin position="218"/>
        <end position="236"/>
    </location>
</feature>
<accession>A0AAE3G5W7</accession>
<evidence type="ECO:0000259" key="9">
    <source>
        <dbReference type="Pfam" id="PF00892"/>
    </source>
</evidence>
<reference evidence="10" key="1">
    <citation type="submission" date="2022-03" db="EMBL/GenBank/DDBJ databases">
        <title>Genomic Encyclopedia of Type Strains, Phase III (KMG-III): the genomes of soil and plant-associated and newly described type strains.</title>
        <authorList>
            <person name="Whitman W."/>
        </authorList>
    </citation>
    <scope>NUCLEOTIDE SEQUENCE</scope>
    <source>
        <strain evidence="10">ANL 6-2</strain>
    </source>
</reference>
<feature type="transmembrane region" description="Helical" evidence="8">
    <location>
        <begin position="132"/>
        <end position="148"/>
    </location>
</feature>
<feature type="transmembrane region" description="Helical" evidence="8">
    <location>
        <begin position="271"/>
        <end position="289"/>
    </location>
</feature>
<feature type="transmembrane region" description="Helical" evidence="8">
    <location>
        <begin position="77"/>
        <end position="96"/>
    </location>
</feature>
<dbReference type="InterPro" id="IPR000620">
    <property type="entry name" value="EamA_dom"/>
</dbReference>
<evidence type="ECO:0000256" key="6">
    <source>
        <dbReference type="ARBA" id="ARBA00022989"/>
    </source>
</evidence>
<dbReference type="InterPro" id="IPR004626">
    <property type="entry name" value="RarD"/>
</dbReference>
<keyword evidence="11" id="KW-1185">Reference proteome</keyword>
<protein>
    <submittedName>
        <fullName evidence="10">Chloramphenicol-sensitive protein RarD</fullName>
    </submittedName>
</protein>
<feature type="transmembrane region" description="Helical" evidence="8">
    <location>
        <begin position="154"/>
        <end position="171"/>
    </location>
</feature>